<gene>
    <name evidence="5" type="ORF">PsYK624_146270</name>
</gene>
<dbReference type="InterPro" id="IPR013078">
    <property type="entry name" value="His_Pase_superF_clade-1"/>
</dbReference>
<dbReference type="PANTHER" id="PTHR46517">
    <property type="entry name" value="FRUCTOSE-2,6-BISPHOSPHATASE TIGAR"/>
    <property type="match status" value="1"/>
</dbReference>
<keyword evidence="1" id="KW-0378">Hydrolase</keyword>
<dbReference type="GO" id="GO:0045820">
    <property type="term" value="P:negative regulation of glycolytic process"/>
    <property type="evidence" value="ECO:0007669"/>
    <property type="project" value="TreeGrafter"/>
</dbReference>
<feature type="binding site" evidence="3">
    <location>
        <position position="62"/>
    </location>
    <ligand>
        <name>substrate</name>
    </ligand>
</feature>
<dbReference type="EMBL" id="BPQB01000087">
    <property type="protein sequence ID" value="GJE98398.1"/>
    <property type="molecule type" value="Genomic_DNA"/>
</dbReference>
<dbReference type="SUPFAM" id="SSF53254">
    <property type="entry name" value="Phosphoglycerate mutase-like"/>
    <property type="match status" value="1"/>
</dbReference>
<dbReference type="OrthoDB" id="354304at2759"/>
<reference evidence="5 6" key="1">
    <citation type="submission" date="2021-08" db="EMBL/GenBank/DDBJ databases">
        <title>Draft Genome Sequence of Phanerochaete sordida strain YK-624.</title>
        <authorList>
            <person name="Mori T."/>
            <person name="Dohra H."/>
            <person name="Suzuki T."/>
            <person name="Kawagishi H."/>
            <person name="Hirai H."/>
        </authorList>
    </citation>
    <scope>NUCLEOTIDE SEQUENCE [LARGE SCALE GENOMIC DNA]</scope>
    <source>
        <strain evidence="5 6">YK-624</strain>
    </source>
</reference>
<evidence type="ECO:0000313" key="5">
    <source>
        <dbReference type="EMBL" id="GJE98398.1"/>
    </source>
</evidence>
<feature type="active site" description="Tele-phosphohistidine intermediate" evidence="2">
    <location>
        <position position="13"/>
    </location>
</feature>
<feature type="region of interest" description="Disordered" evidence="4">
    <location>
        <begin position="269"/>
        <end position="303"/>
    </location>
</feature>
<dbReference type="GO" id="GO:0004331">
    <property type="term" value="F:fructose-2,6-bisphosphate 2-phosphatase activity"/>
    <property type="evidence" value="ECO:0007669"/>
    <property type="project" value="TreeGrafter"/>
</dbReference>
<organism evidence="5 6">
    <name type="scientific">Phanerochaete sordida</name>
    <dbReference type="NCBI Taxonomy" id="48140"/>
    <lineage>
        <taxon>Eukaryota</taxon>
        <taxon>Fungi</taxon>
        <taxon>Dikarya</taxon>
        <taxon>Basidiomycota</taxon>
        <taxon>Agaricomycotina</taxon>
        <taxon>Agaricomycetes</taxon>
        <taxon>Polyporales</taxon>
        <taxon>Phanerochaetaceae</taxon>
        <taxon>Phanerochaete</taxon>
    </lineage>
</organism>
<dbReference type="PANTHER" id="PTHR46517:SF1">
    <property type="entry name" value="FRUCTOSE-2,6-BISPHOSPHATASE TIGAR"/>
    <property type="match status" value="1"/>
</dbReference>
<dbReference type="SMART" id="SM00855">
    <property type="entry name" value="PGAM"/>
    <property type="match status" value="1"/>
</dbReference>
<evidence type="ECO:0000256" key="4">
    <source>
        <dbReference type="SAM" id="MobiDB-lite"/>
    </source>
</evidence>
<feature type="compositionally biased region" description="Acidic residues" evidence="4">
    <location>
        <begin position="288"/>
        <end position="303"/>
    </location>
</feature>
<evidence type="ECO:0000256" key="3">
    <source>
        <dbReference type="PIRSR" id="PIRSR613078-2"/>
    </source>
</evidence>
<comment type="caution">
    <text evidence="5">The sequence shown here is derived from an EMBL/GenBank/DDBJ whole genome shotgun (WGS) entry which is preliminary data.</text>
</comment>
<proteinExistence type="predicted"/>
<dbReference type="CDD" id="cd07067">
    <property type="entry name" value="HP_PGM_like"/>
    <property type="match status" value="1"/>
</dbReference>
<evidence type="ECO:0000256" key="2">
    <source>
        <dbReference type="PIRSR" id="PIRSR613078-1"/>
    </source>
</evidence>
<dbReference type="GO" id="GO:0005829">
    <property type="term" value="C:cytosol"/>
    <property type="evidence" value="ECO:0007669"/>
    <property type="project" value="TreeGrafter"/>
</dbReference>
<dbReference type="GO" id="GO:0043456">
    <property type="term" value="P:regulation of pentose-phosphate shunt"/>
    <property type="evidence" value="ECO:0007669"/>
    <property type="project" value="TreeGrafter"/>
</dbReference>
<evidence type="ECO:0000256" key="1">
    <source>
        <dbReference type="ARBA" id="ARBA00022801"/>
    </source>
</evidence>
<dbReference type="InterPro" id="IPR029033">
    <property type="entry name" value="His_PPase_superfam"/>
</dbReference>
<keyword evidence="6" id="KW-1185">Reference proteome</keyword>
<dbReference type="Pfam" id="PF00300">
    <property type="entry name" value="His_Phos_1"/>
    <property type="match status" value="1"/>
</dbReference>
<dbReference type="AlphaFoldDB" id="A0A9P3LKC1"/>
<evidence type="ECO:0000313" key="6">
    <source>
        <dbReference type="Proteomes" id="UP000703269"/>
    </source>
</evidence>
<sequence length="303" mass="33515">MSAPTLTITFVRHGESLDNLRSVWAGWKDAPLSNHGMNQARAAGESLSSVHFAAIYASPLLRAFTTAQAIHDAQPEPKPPLTSSLLLREQHWGVAEGQPWTMTPDPKLGLEEQFARGIYPVLHERSQKFPDGESLEDVVKRAQQAVEELVMPHVWAAAREGKKNVHIAIVSHGIAISELIPVLVLKDERHEHPGHRWRGLLNTAWTRITVDVKGSKEGEPMSFADDSLPPLEVKVTDFNRSEHLDNVKRQKGGIGSSAYDPKQKDIRAFFGGGAVERQSEEGRSESNAQDEADVDIEDPDARL</sequence>
<feature type="active site" description="Proton donor/acceptor" evidence="2">
    <location>
        <position position="89"/>
    </location>
</feature>
<protein>
    <submittedName>
        <fullName evidence="5">Phosphoglycerate mutase-like protein</fullName>
    </submittedName>
</protein>
<dbReference type="Proteomes" id="UP000703269">
    <property type="component" value="Unassembled WGS sequence"/>
</dbReference>
<name>A0A9P3LKC1_9APHY</name>
<dbReference type="InterPro" id="IPR051695">
    <property type="entry name" value="Phosphoglycerate_Mutase"/>
</dbReference>
<dbReference type="Gene3D" id="3.40.50.1240">
    <property type="entry name" value="Phosphoglycerate mutase-like"/>
    <property type="match status" value="1"/>
</dbReference>
<feature type="binding site" evidence="3">
    <location>
        <begin position="12"/>
        <end position="19"/>
    </location>
    <ligand>
        <name>substrate</name>
    </ligand>
</feature>
<accession>A0A9P3LKC1</accession>